<dbReference type="PRINTS" id="PR00463">
    <property type="entry name" value="EP450I"/>
</dbReference>
<evidence type="ECO:0000256" key="2">
    <source>
        <dbReference type="ARBA" id="ARBA00022723"/>
    </source>
</evidence>
<accession>A0AAV7EII4</accession>
<organism evidence="6 7">
    <name type="scientific">Aristolochia fimbriata</name>
    <name type="common">White veined hardy Dutchman's pipe vine</name>
    <dbReference type="NCBI Taxonomy" id="158543"/>
    <lineage>
        <taxon>Eukaryota</taxon>
        <taxon>Viridiplantae</taxon>
        <taxon>Streptophyta</taxon>
        <taxon>Embryophyta</taxon>
        <taxon>Tracheophyta</taxon>
        <taxon>Spermatophyta</taxon>
        <taxon>Magnoliopsida</taxon>
        <taxon>Magnoliidae</taxon>
        <taxon>Piperales</taxon>
        <taxon>Aristolochiaceae</taxon>
        <taxon>Aristolochia</taxon>
    </lineage>
</organism>
<dbReference type="SUPFAM" id="SSF48264">
    <property type="entry name" value="Cytochrome P450"/>
    <property type="match status" value="1"/>
</dbReference>
<dbReference type="EMBL" id="JAINDJ010000004">
    <property type="protein sequence ID" value="KAG9448640.1"/>
    <property type="molecule type" value="Genomic_DNA"/>
</dbReference>
<keyword evidence="7" id="KW-1185">Reference proteome</keyword>
<evidence type="ECO:0000313" key="6">
    <source>
        <dbReference type="EMBL" id="KAG9448640.1"/>
    </source>
</evidence>
<dbReference type="GO" id="GO:0020037">
    <property type="term" value="F:heme binding"/>
    <property type="evidence" value="ECO:0007669"/>
    <property type="project" value="InterPro"/>
</dbReference>
<keyword evidence="4 5" id="KW-0408">Iron</keyword>
<dbReference type="Pfam" id="PF00067">
    <property type="entry name" value="p450"/>
    <property type="match status" value="1"/>
</dbReference>
<protein>
    <submittedName>
        <fullName evidence="6">Uncharacterized protein</fullName>
    </submittedName>
</protein>
<dbReference type="Gene3D" id="1.10.630.10">
    <property type="entry name" value="Cytochrome P450"/>
    <property type="match status" value="1"/>
</dbReference>
<feature type="binding site" description="axial binding residue" evidence="5">
    <location>
        <position position="460"/>
    </location>
    <ligand>
        <name>heme</name>
        <dbReference type="ChEBI" id="CHEBI:30413"/>
    </ligand>
    <ligandPart>
        <name>Fe</name>
        <dbReference type="ChEBI" id="CHEBI:18248"/>
    </ligandPart>
</feature>
<proteinExistence type="inferred from homology"/>
<reference evidence="6 7" key="1">
    <citation type="submission" date="2021-07" db="EMBL/GenBank/DDBJ databases">
        <title>The Aristolochia fimbriata genome: insights into angiosperm evolution, floral development and chemical biosynthesis.</title>
        <authorList>
            <person name="Jiao Y."/>
        </authorList>
    </citation>
    <scope>NUCLEOTIDE SEQUENCE [LARGE SCALE GENOMIC DNA]</scope>
    <source>
        <strain evidence="6">IBCAS-2021</strain>
        <tissue evidence="6">Leaf</tissue>
    </source>
</reference>
<evidence type="ECO:0000313" key="7">
    <source>
        <dbReference type="Proteomes" id="UP000825729"/>
    </source>
</evidence>
<name>A0AAV7EII4_ARIFI</name>
<dbReference type="GO" id="GO:0005506">
    <property type="term" value="F:iron ion binding"/>
    <property type="evidence" value="ECO:0007669"/>
    <property type="project" value="InterPro"/>
</dbReference>
<dbReference type="GO" id="GO:0004497">
    <property type="term" value="F:monooxygenase activity"/>
    <property type="evidence" value="ECO:0007669"/>
    <property type="project" value="InterPro"/>
</dbReference>
<evidence type="ECO:0000256" key="5">
    <source>
        <dbReference type="PIRSR" id="PIRSR602401-1"/>
    </source>
</evidence>
<dbReference type="AlphaFoldDB" id="A0AAV7EII4"/>
<keyword evidence="2 5" id="KW-0479">Metal-binding</keyword>
<keyword evidence="5" id="KW-0349">Heme</keyword>
<comment type="similarity">
    <text evidence="1">Belongs to the cytochrome P450 family.</text>
</comment>
<dbReference type="Proteomes" id="UP000825729">
    <property type="component" value="Unassembled WGS sequence"/>
</dbReference>
<sequence>MVAVAATSFVLALLLLKVIVQYLYNGRSSSSRSLLVLHPLAGTVYHQILNRERLHHYYTQLALKHTTFRILGARGFEVYTADPANVEYILKTNFHNYGKGWYQTKIMRELLGDGIFAVDGEKWRHQRKLASYDFSTRMLKETSSKVFRSKAAKLAGIISQSVETHKFMDIQQLFMKTTLESIFMVAFGTELDNFGGSSEEGARFMRAFDKSNAITFRRYADIFWEIERALNIGPEAEVKRNTEIIDDFIYKLIRDKVNRLRSDQDAHSGPDSEQREDLISRFLVLSEEDPEKIMNARYLRDIVLNIIIAGKDTTAATLSWFLYMLCLNPLLQEKISDEVIQVIAGPRPGISMAEFAELVTEDALNKMHYLHAALTETLRLHPAVAVDYKSCFSDDTLPDGFSVKKGYKVGYLPYAMGRMKSLWGEDAEEFRPERWLDDDGVFQPQSPFKFASFQAGPRICLGKDFAYRQMKIFAAVLLRFFRFELADEKRKVRYKTMLTLHIRGGLHLRAFKR</sequence>
<dbReference type="PRINTS" id="PR00385">
    <property type="entry name" value="P450"/>
</dbReference>
<dbReference type="InterPro" id="IPR036396">
    <property type="entry name" value="Cyt_P450_sf"/>
</dbReference>
<dbReference type="PANTHER" id="PTHR24296">
    <property type="entry name" value="CYTOCHROME P450"/>
    <property type="match status" value="1"/>
</dbReference>
<comment type="cofactor">
    <cofactor evidence="5">
        <name>heme</name>
        <dbReference type="ChEBI" id="CHEBI:30413"/>
    </cofactor>
</comment>
<comment type="caution">
    <text evidence="6">The sequence shown here is derived from an EMBL/GenBank/DDBJ whole genome shotgun (WGS) entry which is preliminary data.</text>
</comment>
<dbReference type="InterPro" id="IPR001128">
    <property type="entry name" value="Cyt_P450"/>
</dbReference>
<dbReference type="CDD" id="cd11064">
    <property type="entry name" value="CYP86A"/>
    <property type="match status" value="1"/>
</dbReference>
<dbReference type="InterPro" id="IPR002401">
    <property type="entry name" value="Cyt_P450_E_grp-I"/>
</dbReference>
<evidence type="ECO:0000256" key="3">
    <source>
        <dbReference type="ARBA" id="ARBA00023002"/>
    </source>
</evidence>
<keyword evidence="3" id="KW-0560">Oxidoreductase</keyword>
<evidence type="ECO:0000256" key="1">
    <source>
        <dbReference type="ARBA" id="ARBA00010617"/>
    </source>
</evidence>
<evidence type="ECO:0000256" key="4">
    <source>
        <dbReference type="ARBA" id="ARBA00023004"/>
    </source>
</evidence>
<gene>
    <name evidence="6" type="ORF">H6P81_008605</name>
</gene>
<dbReference type="GO" id="GO:0016705">
    <property type="term" value="F:oxidoreductase activity, acting on paired donors, with incorporation or reduction of molecular oxygen"/>
    <property type="evidence" value="ECO:0007669"/>
    <property type="project" value="InterPro"/>
</dbReference>